<name>A0ABP6XXX6_9ACTN</name>
<reference evidence="8" key="1">
    <citation type="journal article" date="2019" name="Int. J. Syst. Evol. Microbiol.">
        <title>The Global Catalogue of Microorganisms (GCM) 10K type strain sequencing project: providing services to taxonomists for standard genome sequencing and annotation.</title>
        <authorList>
            <consortium name="The Broad Institute Genomics Platform"/>
            <consortium name="The Broad Institute Genome Sequencing Center for Infectious Disease"/>
            <person name="Wu L."/>
            <person name="Ma J."/>
        </authorList>
    </citation>
    <scope>NUCLEOTIDE SEQUENCE [LARGE SCALE GENOMIC DNA]</scope>
    <source>
        <strain evidence="8">JCM 17326</strain>
    </source>
</reference>
<dbReference type="InterPro" id="IPR005119">
    <property type="entry name" value="LysR_subst-bd"/>
</dbReference>
<comment type="caution">
    <text evidence="7">The sequence shown here is derived from an EMBL/GenBank/DDBJ whole genome shotgun (WGS) entry which is preliminary data.</text>
</comment>
<evidence type="ECO:0000256" key="5">
    <source>
        <dbReference type="SAM" id="MobiDB-lite"/>
    </source>
</evidence>
<gene>
    <name evidence="7" type="ORF">GCM10022419_060850</name>
</gene>
<feature type="region of interest" description="Disordered" evidence="5">
    <location>
        <begin position="352"/>
        <end position="405"/>
    </location>
</feature>
<evidence type="ECO:0000313" key="7">
    <source>
        <dbReference type="EMBL" id="GAA3571813.1"/>
    </source>
</evidence>
<feature type="compositionally biased region" description="Low complexity" evidence="5">
    <location>
        <begin position="355"/>
        <end position="395"/>
    </location>
</feature>
<evidence type="ECO:0000259" key="6">
    <source>
        <dbReference type="PROSITE" id="PS50931"/>
    </source>
</evidence>
<sequence>MTFTQLRILRAVARAGSMTRAAEELATTQSAVSHALRALEAELGLTLLIRGNHGVRLTSAGQAVYRRAALILTQVEALEQEVAGARGQDGGSLRVGVIPSANARLLPRILRAFGAAHPRVRLTVIEGSDQEVLEWLSTGAADLATVTAPVAASGFGPTTAPVAASGFDPGTAPGFGPVTDSGAAPGFASGTAAGPVTGSAARIAVGPAASSAGVGLVTSPLARDRLLAIVPSGHDLAVCSAVSISDLARHPFVMSTGGCEPLIMALARAAGVSLRCHYRVRDTNSILAMVAEGLGVSIMPELSLPAHHAGVAAIPLDPAAERTILLALPEDPLPAAIAFAALATELIGGEPTGLAAPPTTGSAPAAGSAAPASTGPAAPASTGRVATPPTGPTAGAVGGAGGGGG</sequence>
<dbReference type="SUPFAM" id="SSF53850">
    <property type="entry name" value="Periplasmic binding protein-like II"/>
    <property type="match status" value="2"/>
</dbReference>
<evidence type="ECO:0000313" key="8">
    <source>
        <dbReference type="Proteomes" id="UP001500630"/>
    </source>
</evidence>
<dbReference type="Gene3D" id="3.40.190.10">
    <property type="entry name" value="Periplasmic binding protein-like II"/>
    <property type="match status" value="3"/>
</dbReference>
<dbReference type="PROSITE" id="PS50931">
    <property type="entry name" value="HTH_LYSR"/>
    <property type="match status" value="1"/>
</dbReference>
<dbReference type="RefSeq" id="WP_345567000.1">
    <property type="nucleotide sequence ID" value="NZ_BAABDQ010000014.1"/>
</dbReference>
<feature type="domain" description="HTH lysR-type" evidence="6">
    <location>
        <begin position="1"/>
        <end position="58"/>
    </location>
</feature>
<dbReference type="CDD" id="cd05466">
    <property type="entry name" value="PBP2_LTTR_substrate"/>
    <property type="match status" value="1"/>
</dbReference>
<evidence type="ECO:0000256" key="1">
    <source>
        <dbReference type="ARBA" id="ARBA00009437"/>
    </source>
</evidence>
<dbReference type="PANTHER" id="PTHR30419">
    <property type="entry name" value="HTH-TYPE TRANSCRIPTIONAL REGULATOR YBHD"/>
    <property type="match status" value="1"/>
</dbReference>
<evidence type="ECO:0000256" key="2">
    <source>
        <dbReference type="ARBA" id="ARBA00023015"/>
    </source>
</evidence>
<dbReference type="SUPFAM" id="SSF46785">
    <property type="entry name" value="Winged helix' DNA-binding domain"/>
    <property type="match status" value="1"/>
</dbReference>
<keyword evidence="8" id="KW-1185">Reference proteome</keyword>
<dbReference type="Pfam" id="PF00126">
    <property type="entry name" value="HTH_1"/>
    <property type="match status" value="1"/>
</dbReference>
<protein>
    <recommendedName>
        <fullName evidence="6">HTH lysR-type domain-containing protein</fullName>
    </recommendedName>
</protein>
<dbReference type="Gene3D" id="1.10.10.10">
    <property type="entry name" value="Winged helix-like DNA-binding domain superfamily/Winged helix DNA-binding domain"/>
    <property type="match status" value="1"/>
</dbReference>
<dbReference type="InterPro" id="IPR000847">
    <property type="entry name" value="LysR_HTH_N"/>
</dbReference>
<accession>A0ABP6XXX6</accession>
<organism evidence="7 8">
    <name type="scientific">Nonomuraea rosea</name>
    <dbReference type="NCBI Taxonomy" id="638574"/>
    <lineage>
        <taxon>Bacteria</taxon>
        <taxon>Bacillati</taxon>
        <taxon>Actinomycetota</taxon>
        <taxon>Actinomycetes</taxon>
        <taxon>Streptosporangiales</taxon>
        <taxon>Streptosporangiaceae</taxon>
        <taxon>Nonomuraea</taxon>
    </lineage>
</organism>
<keyword evidence="2" id="KW-0805">Transcription regulation</keyword>
<dbReference type="InterPro" id="IPR036388">
    <property type="entry name" value="WH-like_DNA-bd_sf"/>
</dbReference>
<dbReference type="EMBL" id="BAABDQ010000014">
    <property type="protein sequence ID" value="GAA3571813.1"/>
    <property type="molecule type" value="Genomic_DNA"/>
</dbReference>
<keyword evidence="4" id="KW-0804">Transcription</keyword>
<evidence type="ECO:0000256" key="3">
    <source>
        <dbReference type="ARBA" id="ARBA00023125"/>
    </source>
</evidence>
<proteinExistence type="inferred from homology"/>
<dbReference type="InterPro" id="IPR050950">
    <property type="entry name" value="HTH-type_LysR_regulators"/>
</dbReference>
<dbReference type="PANTHER" id="PTHR30419:SF24">
    <property type="entry name" value="HTH-TYPE TRANSCRIPTIONAL REGULATOR CZCR"/>
    <property type="match status" value="1"/>
</dbReference>
<dbReference type="Proteomes" id="UP001500630">
    <property type="component" value="Unassembled WGS sequence"/>
</dbReference>
<keyword evidence="3" id="KW-0238">DNA-binding</keyword>
<dbReference type="Pfam" id="PF03466">
    <property type="entry name" value="LysR_substrate"/>
    <property type="match status" value="2"/>
</dbReference>
<comment type="similarity">
    <text evidence="1">Belongs to the LysR transcriptional regulatory family.</text>
</comment>
<dbReference type="PRINTS" id="PR00039">
    <property type="entry name" value="HTHLYSR"/>
</dbReference>
<dbReference type="InterPro" id="IPR036390">
    <property type="entry name" value="WH_DNA-bd_sf"/>
</dbReference>
<evidence type="ECO:0000256" key="4">
    <source>
        <dbReference type="ARBA" id="ARBA00023163"/>
    </source>
</evidence>
<feature type="compositionally biased region" description="Gly residues" evidence="5">
    <location>
        <begin position="396"/>
        <end position="405"/>
    </location>
</feature>